<reference evidence="1 2" key="1">
    <citation type="submission" date="2015-01" db="EMBL/GenBank/DDBJ databases">
        <title>Jeotgalibacillus campisalis genome sequencing.</title>
        <authorList>
            <person name="Goh K.M."/>
            <person name="Chan K.-G."/>
            <person name="Yaakop A.S."/>
            <person name="Ee R."/>
            <person name="Gan H.M."/>
            <person name="Chan C.S."/>
        </authorList>
    </citation>
    <scope>NUCLEOTIDE SEQUENCE [LARGE SCALE GENOMIC DNA]</scope>
    <source>
        <strain evidence="1 2">SF-57</strain>
    </source>
</reference>
<dbReference type="Proteomes" id="UP000031972">
    <property type="component" value="Unassembled WGS sequence"/>
</dbReference>
<accession>A0A0C2VUI8</accession>
<organism evidence="1 2">
    <name type="scientific">Jeotgalibacillus campisalis</name>
    <dbReference type="NCBI Taxonomy" id="220754"/>
    <lineage>
        <taxon>Bacteria</taxon>
        <taxon>Bacillati</taxon>
        <taxon>Bacillota</taxon>
        <taxon>Bacilli</taxon>
        <taxon>Bacillales</taxon>
        <taxon>Caryophanaceae</taxon>
        <taxon>Jeotgalibacillus</taxon>
    </lineage>
</organism>
<proteinExistence type="predicted"/>
<dbReference type="EMBL" id="JXRR01000014">
    <property type="protein sequence ID" value="KIL47673.1"/>
    <property type="molecule type" value="Genomic_DNA"/>
</dbReference>
<evidence type="ECO:0000313" key="2">
    <source>
        <dbReference type="Proteomes" id="UP000031972"/>
    </source>
</evidence>
<dbReference type="PATRIC" id="fig|220754.4.peg.1858"/>
<sequence length="40" mass="4527">MLYVYNFYYVNKKSLGQMCVSSSLIGSLRFRRTLSTGTAA</sequence>
<comment type="caution">
    <text evidence="1">The sequence shown here is derived from an EMBL/GenBank/DDBJ whole genome shotgun (WGS) entry which is preliminary data.</text>
</comment>
<dbReference type="AlphaFoldDB" id="A0A0C2VUI8"/>
<evidence type="ECO:0000313" key="1">
    <source>
        <dbReference type="EMBL" id="KIL47673.1"/>
    </source>
</evidence>
<protein>
    <submittedName>
        <fullName evidence="1">Uncharacterized protein</fullName>
    </submittedName>
</protein>
<keyword evidence="2" id="KW-1185">Reference proteome</keyword>
<gene>
    <name evidence="1" type="ORF">KR50_18400</name>
</gene>
<name>A0A0C2VUI8_9BACL</name>